<dbReference type="PANTHER" id="PTHR43245">
    <property type="entry name" value="BIFUNCTIONAL POLYMYXIN RESISTANCE PROTEIN ARNA"/>
    <property type="match status" value="1"/>
</dbReference>
<dbReference type="InterPro" id="IPR050177">
    <property type="entry name" value="Lipid_A_modif_metabolic_enz"/>
</dbReference>
<dbReference type="InterPro" id="IPR036291">
    <property type="entry name" value="NAD(P)-bd_dom_sf"/>
</dbReference>
<keyword evidence="3" id="KW-1185">Reference proteome</keyword>
<feature type="domain" description="NAD-dependent epimerase/dehydratase" evidence="1">
    <location>
        <begin position="3"/>
        <end position="233"/>
    </location>
</feature>
<evidence type="ECO:0000313" key="3">
    <source>
        <dbReference type="Proteomes" id="UP001596044"/>
    </source>
</evidence>
<dbReference type="Pfam" id="PF01370">
    <property type="entry name" value="Epimerase"/>
    <property type="match status" value="1"/>
</dbReference>
<dbReference type="SUPFAM" id="SSF51735">
    <property type="entry name" value="NAD(P)-binding Rossmann-fold domains"/>
    <property type="match status" value="1"/>
</dbReference>
<dbReference type="PANTHER" id="PTHR43245:SF59">
    <property type="entry name" value="UDP-GLUCOSE EPIMERASE"/>
    <property type="match status" value="1"/>
</dbReference>
<dbReference type="Gene3D" id="3.90.25.10">
    <property type="entry name" value="UDP-galactose 4-epimerase, domain 1"/>
    <property type="match status" value="1"/>
</dbReference>
<reference evidence="3" key="1">
    <citation type="journal article" date="2019" name="Int. J. Syst. Evol. Microbiol.">
        <title>The Global Catalogue of Microorganisms (GCM) 10K type strain sequencing project: providing services to taxonomists for standard genome sequencing and annotation.</title>
        <authorList>
            <consortium name="The Broad Institute Genomics Platform"/>
            <consortium name="The Broad Institute Genome Sequencing Center for Infectious Disease"/>
            <person name="Wu L."/>
            <person name="Ma J."/>
        </authorList>
    </citation>
    <scope>NUCLEOTIDE SEQUENCE [LARGE SCALE GENOMIC DNA]</scope>
    <source>
        <strain evidence="3">KACC 11904</strain>
    </source>
</reference>
<dbReference type="Gene3D" id="3.40.50.720">
    <property type="entry name" value="NAD(P)-binding Rossmann-like Domain"/>
    <property type="match status" value="1"/>
</dbReference>
<name>A0ABW0K0W6_9BACL</name>
<comment type="caution">
    <text evidence="2">The sequence shown here is derived from an EMBL/GenBank/DDBJ whole genome shotgun (WGS) entry which is preliminary data.</text>
</comment>
<evidence type="ECO:0000313" key="2">
    <source>
        <dbReference type="EMBL" id="MFC5446840.1"/>
    </source>
</evidence>
<organism evidence="2 3">
    <name type="scientific">Paenibacillus aestuarii</name>
    <dbReference type="NCBI Taxonomy" id="516965"/>
    <lineage>
        <taxon>Bacteria</taxon>
        <taxon>Bacillati</taxon>
        <taxon>Bacillota</taxon>
        <taxon>Bacilli</taxon>
        <taxon>Bacillales</taxon>
        <taxon>Paenibacillaceae</taxon>
        <taxon>Paenibacillus</taxon>
    </lineage>
</organism>
<dbReference type="RefSeq" id="WP_270880465.1">
    <property type="nucleotide sequence ID" value="NZ_JAQFVF010000033.1"/>
</dbReference>
<sequence>MKVLVTGGAGFIGSHIVDLLIDQGHQVAIIDNFSTGNETNVNIKADLYRMDILDDAIISLFETFKPEVVIHHAAQIDIQSSIKKPAFDASINIVGTVKMLDACRAVGVRKFIYASSAAVYGNPQYLPVDEGHPVRPLSYYGISKHTPEHYLEVFAHQNDLDFTILRYANVYGIRQDPKGEGGVISIFIDKLLSNVEPKIYGDGEQTRDFIYVKDIARANIAALDHGSKGIYNISNNKQTTINELYNLISDFTNNNARPHYTNERSGDILHSVLDNSAALRDLRWEPQYTLRDGLRETCGYYLKHYFNK</sequence>
<evidence type="ECO:0000259" key="1">
    <source>
        <dbReference type="Pfam" id="PF01370"/>
    </source>
</evidence>
<accession>A0ABW0K0W6</accession>
<proteinExistence type="predicted"/>
<dbReference type="EMBL" id="JBHSMJ010000004">
    <property type="protein sequence ID" value="MFC5446840.1"/>
    <property type="molecule type" value="Genomic_DNA"/>
</dbReference>
<gene>
    <name evidence="2" type="ORF">ACFPOG_01075</name>
</gene>
<dbReference type="InterPro" id="IPR001509">
    <property type="entry name" value="Epimerase_deHydtase"/>
</dbReference>
<dbReference type="Proteomes" id="UP001596044">
    <property type="component" value="Unassembled WGS sequence"/>
</dbReference>
<protein>
    <submittedName>
        <fullName evidence="2">NAD-dependent epimerase/dehydratase family protein</fullName>
    </submittedName>
</protein>